<protein>
    <recommendedName>
        <fullName evidence="1">RNA ligase domain-containing protein</fullName>
    </recommendedName>
</protein>
<name>A0A3T1CWZ5_9VIRU</name>
<dbReference type="Proteomes" id="UP001161669">
    <property type="component" value="Segment"/>
</dbReference>
<sequence length="321" mass="36364">MHHPSIAHLSTKKPAGCWFSVAPDGSTNHRWFIEEKVDGSQLSFQKRPEDGQVEFRNKEKTIPPGAHDRPCYANAITAISRIAAELNPAYTYHGESVCKRRHNVVEYLGTPLKFWICFGICDGARHLDRAEMEHECRRLGLEYVQVLYQNEDPEARDPTNKALELVQAIESGDVRSCLGGSVLEGIVVKHNSAWHSKSACFKRVQLKHVTSRFKECHKSKQPKLRGHDQASLFAYLEQLGHNFAVDAVYQKALQHLREDPTRDPAAITNIHALTRRVRDDIIKERKQDISEALYVAFVDEILKHATAGVAKWLESVTDVVV</sequence>
<reference evidence="3" key="1">
    <citation type="journal article" date="2019" name="J. Virol.">
        <title>Medusavirus, a novel large DNA virus discovered from hot spring water.</title>
        <authorList>
            <person name="Yoshikawa G."/>
            <person name="Blanc-Mathieu R."/>
            <person name="Song C."/>
            <person name="Kayama Y."/>
            <person name="Mochizuki T."/>
            <person name="Murata K."/>
            <person name="Ogata H."/>
            <person name="Takemura M."/>
        </authorList>
    </citation>
    <scope>NUCLEOTIDE SEQUENCE [LARGE SCALE GENOMIC DNA]</scope>
</reference>
<dbReference type="Gene3D" id="3.30.470.30">
    <property type="entry name" value="DNA ligase/mRNA capping enzyme"/>
    <property type="match status" value="1"/>
</dbReference>
<accession>A0A3T1CWZ5</accession>
<dbReference type="EMBL" id="AP018495">
    <property type="protein sequence ID" value="BBI30346.1"/>
    <property type="molecule type" value="Genomic_DNA"/>
</dbReference>
<proteinExistence type="predicted"/>
<dbReference type="Pfam" id="PF09414">
    <property type="entry name" value="RNA_ligase"/>
    <property type="match status" value="1"/>
</dbReference>
<feature type="domain" description="RNA ligase" evidence="1">
    <location>
        <begin position="30"/>
        <end position="203"/>
    </location>
</feature>
<organism evidence="2 3">
    <name type="scientific">Acanthamoeba castellanii medusavirus J1</name>
    <dbReference type="NCBI Taxonomy" id="3114988"/>
    <lineage>
        <taxon>Viruses</taxon>
        <taxon>Varidnaviria</taxon>
        <taxon>Bamfordvirae</taxon>
        <taxon>Nucleocytoviricota</taxon>
        <taxon>Megaviricetes</taxon>
        <taxon>Mamonoviridae</taxon>
        <taxon>Medusavirus</taxon>
        <taxon>Medusavirus medusae</taxon>
    </lineage>
</organism>
<evidence type="ECO:0000313" key="3">
    <source>
        <dbReference type="Proteomes" id="UP001161669"/>
    </source>
</evidence>
<dbReference type="SUPFAM" id="SSF56091">
    <property type="entry name" value="DNA ligase/mRNA capping enzyme, catalytic domain"/>
    <property type="match status" value="1"/>
</dbReference>
<dbReference type="InterPro" id="IPR021122">
    <property type="entry name" value="RNA_ligase_dom_REL/Rnl2"/>
</dbReference>
<keyword evidence="3" id="KW-1185">Reference proteome</keyword>
<evidence type="ECO:0000259" key="1">
    <source>
        <dbReference type="Pfam" id="PF09414"/>
    </source>
</evidence>
<evidence type="ECO:0000313" key="2">
    <source>
        <dbReference type="EMBL" id="BBI30346.1"/>
    </source>
</evidence>
<dbReference type="KEGG" id="vg:80540698"/>